<reference evidence="1" key="2">
    <citation type="submission" date="2025-09" db="UniProtKB">
        <authorList>
            <consortium name="EnsemblPlants"/>
        </authorList>
    </citation>
    <scope>IDENTIFICATION</scope>
</reference>
<keyword evidence="2" id="KW-1185">Reference proteome</keyword>
<accession>A0ACD5TJ58</accession>
<dbReference type="Proteomes" id="UP001732700">
    <property type="component" value="Chromosome 1A"/>
</dbReference>
<name>A0ACD5TJ58_AVESA</name>
<dbReference type="EnsemblPlants" id="AVESA.00010b.r2.1AG0063020.1">
    <property type="protein sequence ID" value="AVESA.00010b.r2.1AG0063020.1.CDS"/>
    <property type="gene ID" value="AVESA.00010b.r2.1AG0063020"/>
</dbReference>
<reference evidence="1" key="1">
    <citation type="submission" date="2021-05" db="EMBL/GenBank/DDBJ databases">
        <authorList>
            <person name="Scholz U."/>
            <person name="Mascher M."/>
            <person name="Fiebig A."/>
        </authorList>
    </citation>
    <scope>NUCLEOTIDE SEQUENCE [LARGE SCALE GENOMIC DNA]</scope>
</reference>
<evidence type="ECO:0000313" key="2">
    <source>
        <dbReference type="Proteomes" id="UP001732700"/>
    </source>
</evidence>
<evidence type="ECO:0000313" key="1">
    <source>
        <dbReference type="EnsemblPlants" id="AVESA.00010b.r2.1AG0063020.1.CDS"/>
    </source>
</evidence>
<sequence length="222" mass="23520">MALEQRIELRIRKNAKQNERRHNRSCRRRKMAAKRGLGRGREWEGDELAASPQPFAVPVLCLVRSAGDFAAGAFVGSLVGYGQGLITSKGMKGSLINAGSSAKTFSALSGVQSFILCLLRRLRGKDDMINAGVAGCCTGLALSFPGAPQAMFHSCVTFAAFSCIMDGLNKQQAAMAATLGRNPSSAIKHEEGGVLPPFTLPPLLDASDALASCSQGLLKPRQ</sequence>
<organism evidence="1 2">
    <name type="scientific">Avena sativa</name>
    <name type="common">Oat</name>
    <dbReference type="NCBI Taxonomy" id="4498"/>
    <lineage>
        <taxon>Eukaryota</taxon>
        <taxon>Viridiplantae</taxon>
        <taxon>Streptophyta</taxon>
        <taxon>Embryophyta</taxon>
        <taxon>Tracheophyta</taxon>
        <taxon>Spermatophyta</taxon>
        <taxon>Magnoliopsida</taxon>
        <taxon>Liliopsida</taxon>
        <taxon>Poales</taxon>
        <taxon>Poaceae</taxon>
        <taxon>BOP clade</taxon>
        <taxon>Pooideae</taxon>
        <taxon>Poodae</taxon>
        <taxon>Poeae</taxon>
        <taxon>Poeae Chloroplast Group 1 (Aveneae type)</taxon>
        <taxon>Aveninae</taxon>
        <taxon>Avena</taxon>
    </lineage>
</organism>
<proteinExistence type="predicted"/>
<protein>
    <submittedName>
        <fullName evidence="1">Uncharacterized protein</fullName>
    </submittedName>
</protein>